<feature type="transmembrane region" description="Helical" evidence="5">
    <location>
        <begin position="153"/>
        <end position="173"/>
    </location>
</feature>
<dbReference type="InterPro" id="IPR014205">
    <property type="entry name" value="Spore_YtaF"/>
</dbReference>
<feature type="transmembrane region" description="Helical" evidence="5">
    <location>
        <begin position="6"/>
        <end position="25"/>
    </location>
</feature>
<reference evidence="6" key="1">
    <citation type="submission" date="2021-01" db="EMBL/GenBank/DDBJ databases">
        <title>Genome public.</title>
        <authorList>
            <person name="Liu C."/>
            <person name="Sun Q."/>
        </authorList>
    </citation>
    <scope>NUCLEOTIDE SEQUENCE</scope>
    <source>
        <strain evidence="6">YIM B02565</strain>
    </source>
</reference>
<proteinExistence type="predicted"/>
<name>A0A937FF80_9CLOT</name>
<evidence type="ECO:0000313" key="6">
    <source>
        <dbReference type="EMBL" id="MBL4932254.1"/>
    </source>
</evidence>
<comment type="caution">
    <text evidence="6">The sequence shown here is derived from an EMBL/GenBank/DDBJ whole genome shotgun (WGS) entry which is preliminary data.</text>
</comment>
<protein>
    <submittedName>
        <fullName evidence="6">Sporulation membrane protein YtaF</fullName>
    </submittedName>
</protein>
<dbReference type="Proteomes" id="UP000623681">
    <property type="component" value="Unassembled WGS sequence"/>
</dbReference>
<dbReference type="EMBL" id="JAESWA010000022">
    <property type="protein sequence ID" value="MBL4932254.1"/>
    <property type="molecule type" value="Genomic_DNA"/>
</dbReference>
<keyword evidence="7" id="KW-1185">Reference proteome</keyword>
<feature type="transmembrane region" description="Helical" evidence="5">
    <location>
        <begin position="180"/>
        <end position="198"/>
    </location>
</feature>
<keyword evidence="1" id="KW-1003">Cell membrane</keyword>
<dbReference type="InterPro" id="IPR003810">
    <property type="entry name" value="Mntp/YtaF"/>
</dbReference>
<feature type="transmembrane region" description="Helical" evidence="5">
    <location>
        <begin position="123"/>
        <end position="147"/>
    </location>
</feature>
<dbReference type="PANTHER" id="PTHR35529">
    <property type="entry name" value="MANGANESE EFFLUX PUMP MNTP-RELATED"/>
    <property type="match status" value="1"/>
</dbReference>
<evidence type="ECO:0000256" key="2">
    <source>
        <dbReference type="ARBA" id="ARBA00022692"/>
    </source>
</evidence>
<dbReference type="Pfam" id="PF02659">
    <property type="entry name" value="Mntp"/>
    <property type="match status" value="1"/>
</dbReference>
<keyword evidence="4 5" id="KW-0472">Membrane</keyword>
<keyword evidence="3 5" id="KW-1133">Transmembrane helix</keyword>
<keyword evidence="2 5" id="KW-0812">Transmembrane</keyword>
<dbReference type="RefSeq" id="WP_202767621.1">
    <property type="nucleotide sequence ID" value="NZ_JAESWA010000022.1"/>
</dbReference>
<dbReference type="AlphaFoldDB" id="A0A937FF80"/>
<evidence type="ECO:0000256" key="5">
    <source>
        <dbReference type="SAM" id="Phobius"/>
    </source>
</evidence>
<evidence type="ECO:0000256" key="3">
    <source>
        <dbReference type="ARBA" id="ARBA00022989"/>
    </source>
</evidence>
<organism evidence="6 7">
    <name type="scientific">Clostridium paridis</name>
    <dbReference type="NCBI Taxonomy" id="2803863"/>
    <lineage>
        <taxon>Bacteria</taxon>
        <taxon>Bacillati</taxon>
        <taxon>Bacillota</taxon>
        <taxon>Clostridia</taxon>
        <taxon>Eubacteriales</taxon>
        <taxon>Clostridiaceae</taxon>
        <taxon>Clostridium</taxon>
    </lineage>
</organism>
<evidence type="ECO:0000313" key="7">
    <source>
        <dbReference type="Proteomes" id="UP000623681"/>
    </source>
</evidence>
<evidence type="ECO:0000256" key="1">
    <source>
        <dbReference type="ARBA" id="ARBA00022475"/>
    </source>
</evidence>
<accession>A0A937FF80</accession>
<dbReference type="NCBIfam" id="TIGR02840">
    <property type="entry name" value="spore_YtaF"/>
    <property type="match status" value="1"/>
</dbReference>
<feature type="transmembrane region" description="Helical" evidence="5">
    <location>
        <begin position="37"/>
        <end position="57"/>
    </location>
</feature>
<feature type="transmembrane region" description="Helical" evidence="5">
    <location>
        <begin position="63"/>
        <end position="82"/>
    </location>
</feature>
<sequence>MHIISIILFALTSNIDNFTIGIAYGMKKIKVGIFSNLIVAFISAIGTFISMSIGLLISNLLPVRFSNILGAGILVVIGLWFIKDFFTQKKLAISKDNKLTNLLDNPYGADTNNSGNIDIKESITLAFALTINNLGLGIGASITGLNIQYTTTFTFIFSILTLSLGSLLGNSFLSWLFGRFAPLVSGLIIVVLGIYEMLI</sequence>
<evidence type="ECO:0000256" key="4">
    <source>
        <dbReference type="ARBA" id="ARBA00023136"/>
    </source>
</evidence>
<dbReference type="PANTHER" id="PTHR35529:SF2">
    <property type="entry name" value="SPORULATION PROTEIN YTAF-RELATED"/>
    <property type="match status" value="1"/>
</dbReference>
<gene>
    <name evidence="6" type="primary">ytaF</name>
    <name evidence="6" type="ORF">JK634_10585</name>
</gene>